<name>A0A0F3GLJ4_9BACT</name>
<keyword evidence="2" id="KW-1185">Reference proteome</keyword>
<dbReference type="Proteomes" id="UP000033423">
    <property type="component" value="Unassembled WGS sequence"/>
</dbReference>
<proteinExistence type="predicted"/>
<dbReference type="EMBL" id="LACI01002154">
    <property type="protein sequence ID" value="KJU82824.1"/>
    <property type="molecule type" value="Genomic_DNA"/>
</dbReference>
<protein>
    <submittedName>
        <fullName evidence="1">Uncharacterized protein</fullName>
    </submittedName>
</protein>
<evidence type="ECO:0000313" key="2">
    <source>
        <dbReference type="Proteomes" id="UP000033423"/>
    </source>
</evidence>
<gene>
    <name evidence="1" type="ORF">MBAV_004980</name>
</gene>
<dbReference type="AlphaFoldDB" id="A0A0F3GLJ4"/>
<evidence type="ECO:0000313" key="1">
    <source>
        <dbReference type="EMBL" id="KJU82824.1"/>
    </source>
</evidence>
<comment type="caution">
    <text evidence="1">The sequence shown here is derived from an EMBL/GenBank/DDBJ whole genome shotgun (WGS) entry which is preliminary data.</text>
</comment>
<sequence length="38" mass="4384">MGLALFLEEKFNRNVDVVPSDNIRSEIRDAVMKDANYI</sequence>
<accession>A0A0F3GLJ4</accession>
<reference evidence="1 2" key="1">
    <citation type="submission" date="2015-02" db="EMBL/GenBank/DDBJ databases">
        <title>Single-cell genomics of uncultivated deep-branching MTB reveals a conserved set of magnetosome genes.</title>
        <authorList>
            <person name="Kolinko S."/>
            <person name="Richter M."/>
            <person name="Glockner F.O."/>
            <person name="Brachmann A."/>
            <person name="Schuler D."/>
        </authorList>
    </citation>
    <scope>NUCLEOTIDE SEQUENCE [LARGE SCALE GENOMIC DNA]</scope>
    <source>
        <strain evidence="1">TM-1</strain>
    </source>
</reference>
<organism evidence="1 2">
    <name type="scientific">Candidatus Magnetobacterium bavaricum</name>
    <dbReference type="NCBI Taxonomy" id="29290"/>
    <lineage>
        <taxon>Bacteria</taxon>
        <taxon>Pseudomonadati</taxon>
        <taxon>Nitrospirota</taxon>
        <taxon>Thermodesulfovibrionia</taxon>
        <taxon>Thermodesulfovibrionales</taxon>
        <taxon>Candidatus Magnetobacteriaceae</taxon>
        <taxon>Candidatus Magnetobacterium</taxon>
    </lineage>
</organism>